<protein>
    <submittedName>
        <fullName evidence="4">Glycosyltransferase</fullName>
    </submittedName>
</protein>
<organism evidence="4 5">
    <name type="scientific">Leuconostoc kimchii</name>
    <dbReference type="NCBI Taxonomy" id="136609"/>
    <lineage>
        <taxon>Bacteria</taxon>
        <taxon>Bacillati</taxon>
        <taxon>Bacillota</taxon>
        <taxon>Bacilli</taxon>
        <taxon>Lactobacillales</taxon>
        <taxon>Lactobacillaceae</taxon>
        <taxon>Leuconostoc</taxon>
    </lineage>
</organism>
<keyword evidence="1" id="KW-0328">Glycosyltransferase</keyword>
<reference evidence="4 5" key="1">
    <citation type="submission" date="2019-03" db="EMBL/GenBank/DDBJ databases">
        <title>Complete Genome Sequence of Leuconostoc kimchii strain NKJ218 Isolated from Homemade Kimchi.</title>
        <authorList>
            <person name="Jung J.Y."/>
            <person name="Jin H.M."/>
            <person name="Jung J.-W."/>
            <person name="Lee S.-Y."/>
            <person name="Ryu B.-G."/>
            <person name="Han S.-S."/>
            <person name="Kang H.K."/>
            <person name="Choi H.W."/>
            <person name="Chung E.J."/>
            <person name="Choi K.-M."/>
        </authorList>
    </citation>
    <scope>NUCLEOTIDE SEQUENCE [LARGE SCALE GENOMIC DNA]</scope>
    <source>
        <strain evidence="4 5">NKJ218</strain>
    </source>
</reference>
<evidence type="ECO:0000259" key="3">
    <source>
        <dbReference type="Pfam" id="PF00534"/>
    </source>
</evidence>
<keyword evidence="2" id="KW-0808">Transferase</keyword>
<evidence type="ECO:0000313" key="5">
    <source>
        <dbReference type="Proteomes" id="UP000295756"/>
    </source>
</evidence>
<dbReference type="PANTHER" id="PTHR12526">
    <property type="entry name" value="GLYCOSYLTRANSFERASE"/>
    <property type="match status" value="1"/>
</dbReference>
<accession>A0ABX5SQS6</accession>
<dbReference type="RefSeq" id="WP_134833636.1">
    <property type="nucleotide sequence ID" value="NZ_CP037939.1"/>
</dbReference>
<dbReference type="EMBL" id="CP037939">
    <property type="protein sequence ID" value="QBR48471.1"/>
    <property type="molecule type" value="Genomic_DNA"/>
</dbReference>
<gene>
    <name evidence="4" type="ORF">EW139_09250</name>
</gene>
<dbReference type="SUPFAM" id="SSF53756">
    <property type="entry name" value="UDP-Glycosyltransferase/glycogen phosphorylase"/>
    <property type="match status" value="1"/>
</dbReference>
<keyword evidence="5" id="KW-1185">Reference proteome</keyword>
<name>A0ABX5SQS6_9LACO</name>
<dbReference type="Pfam" id="PF00534">
    <property type="entry name" value="Glycos_transf_1"/>
    <property type="match status" value="1"/>
</dbReference>
<feature type="domain" description="Glycosyl transferase family 1" evidence="3">
    <location>
        <begin position="295"/>
        <end position="431"/>
    </location>
</feature>
<evidence type="ECO:0000313" key="4">
    <source>
        <dbReference type="EMBL" id="QBR48471.1"/>
    </source>
</evidence>
<dbReference type="Gene3D" id="3.40.50.2000">
    <property type="entry name" value="Glycogen Phosphorylase B"/>
    <property type="match status" value="3"/>
</dbReference>
<evidence type="ECO:0000256" key="2">
    <source>
        <dbReference type="ARBA" id="ARBA00022679"/>
    </source>
</evidence>
<proteinExistence type="predicted"/>
<dbReference type="InterPro" id="IPR001296">
    <property type="entry name" value="Glyco_trans_1"/>
</dbReference>
<sequence length="481" mass="56002">MHFFINKGMGHGNSGVEHAQFYRATQFRDKKLPFKMVFTDHLPRLHQHMKEWHIAEHEVIGLYDYLLSDDPDKYLRNGNMIMHNYEEEILWDTTNTQRMIKRQTTSNYIEIIQRRKYYDKEKRVYQVEDDRVFLENKKHRVSWHYRNERSRGDQMTNIRVDNFRGKNYLFTTFEELLDFFFSDIQHRFKNNVYLIDRGTDSEEAIIRIKQYDSTLKILAVVHADHFVTWYQEHPLWNNYYQYMFDHLTDIDLIIVATKLQRQAMLSQLEAIGVSGLSRKIVAIPVGGVSDISEPNKWLGGSMKFVTASRLHAEKNIDHIIQAISQLRQAGLDATLAIYGAGAEESNLVTLINTLNLSSFVVLKGLSQHMKTDMKAYDVFVSASYSEGFGLTYIDAISNALPIATYDNLYGARELVYDGVNGYLAKFSRKAADEQVNISRLAVAMRLTFESYDQLSKGAHDVAMQFQNDMIADQWQKVMVDL</sequence>
<dbReference type="Proteomes" id="UP000295756">
    <property type="component" value="Chromosome"/>
</dbReference>
<dbReference type="PANTHER" id="PTHR12526:SF629">
    <property type="entry name" value="TEICHURONIC ACID BIOSYNTHESIS GLYCOSYLTRANSFERASE TUAH-RELATED"/>
    <property type="match status" value="1"/>
</dbReference>
<evidence type="ECO:0000256" key="1">
    <source>
        <dbReference type="ARBA" id="ARBA00022676"/>
    </source>
</evidence>